<comment type="caution">
    <text evidence="2">The sequence shown here is derived from an EMBL/GenBank/DDBJ whole genome shotgun (WGS) entry which is preliminary data.</text>
</comment>
<dbReference type="Proteomes" id="UP001430953">
    <property type="component" value="Unassembled WGS sequence"/>
</dbReference>
<feature type="compositionally biased region" description="Basic and acidic residues" evidence="1">
    <location>
        <begin position="56"/>
        <end position="76"/>
    </location>
</feature>
<organism evidence="2 3">
    <name type="scientific">Cardiocondyla obscurior</name>
    <dbReference type="NCBI Taxonomy" id="286306"/>
    <lineage>
        <taxon>Eukaryota</taxon>
        <taxon>Metazoa</taxon>
        <taxon>Ecdysozoa</taxon>
        <taxon>Arthropoda</taxon>
        <taxon>Hexapoda</taxon>
        <taxon>Insecta</taxon>
        <taxon>Pterygota</taxon>
        <taxon>Neoptera</taxon>
        <taxon>Endopterygota</taxon>
        <taxon>Hymenoptera</taxon>
        <taxon>Apocrita</taxon>
        <taxon>Aculeata</taxon>
        <taxon>Formicoidea</taxon>
        <taxon>Formicidae</taxon>
        <taxon>Myrmicinae</taxon>
        <taxon>Cardiocondyla</taxon>
    </lineage>
</organism>
<reference evidence="2 3" key="1">
    <citation type="submission" date="2023-03" db="EMBL/GenBank/DDBJ databases">
        <title>High recombination rates correlate with genetic variation in Cardiocondyla obscurior ants.</title>
        <authorList>
            <person name="Errbii M."/>
        </authorList>
    </citation>
    <scope>NUCLEOTIDE SEQUENCE [LARGE SCALE GENOMIC DNA]</scope>
    <source>
        <strain evidence="2">Alpha-2009</strain>
        <tissue evidence="2">Whole body</tissue>
    </source>
</reference>
<name>A0AAW2FBD3_9HYME</name>
<protein>
    <submittedName>
        <fullName evidence="2">Uncharacterized protein</fullName>
    </submittedName>
</protein>
<gene>
    <name evidence="2" type="ORF">PUN28_013179</name>
</gene>
<feature type="region of interest" description="Disordered" evidence="1">
    <location>
        <begin position="51"/>
        <end position="87"/>
    </location>
</feature>
<evidence type="ECO:0000313" key="2">
    <source>
        <dbReference type="EMBL" id="KAL0111811.1"/>
    </source>
</evidence>
<evidence type="ECO:0000313" key="3">
    <source>
        <dbReference type="Proteomes" id="UP001430953"/>
    </source>
</evidence>
<dbReference type="AlphaFoldDB" id="A0AAW2FBD3"/>
<proteinExistence type="predicted"/>
<dbReference type="EMBL" id="JADYXP020000013">
    <property type="protein sequence ID" value="KAL0111811.1"/>
    <property type="molecule type" value="Genomic_DNA"/>
</dbReference>
<accession>A0AAW2FBD3</accession>
<sequence length="128" mass="14575">MPRDARAQLIVYYKQLTRKGTKPSARRMRRRISLTTRLPCRLCPAALDPLSRSKLKKSERGRERERERSSERDGRKGFSSLSPRITRSPDTLWMLSPVVSASPSTTPHHPGKMASVHRCDSLAYASEI</sequence>
<keyword evidence="3" id="KW-1185">Reference proteome</keyword>
<evidence type="ECO:0000256" key="1">
    <source>
        <dbReference type="SAM" id="MobiDB-lite"/>
    </source>
</evidence>